<keyword evidence="2" id="KW-1185">Reference proteome</keyword>
<protein>
    <submittedName>
        <fullName evidence="3">Uncharacterized protein LOC118276310</fullName>
    </submittedName>
</protein>
<dbReference type="InterPro" id="IPR010562">
    <property type="entry name" value="Haemolymph_juvenile_hormone-bd"/>
</dbReference>
<dbReference type="Gene3D" id="3.15.10.30">
    <property type="entry name" value="Haemolymph juvenile hormone binding protein"/>
    <property type="match status" value="1"/>
</dbReference>
<keyword evidence="1" id="KW-1133">Transmembrane helix</keyword>
<dbReference type="PANTHER" id="PTHR11008">
    <property type="entry name" value="PROTEIN TAKEOUT-LIKE PROTEIN"/>
    <property type="match status" value="1"/>
</dbReference>
<dbReference type="RefSeq" id="XP_035450465.2">
    <property type="nucleotide sequence ID" value="XM_035594572.2"/>
</dbReference>
<gene>
    <name evidence="3" type="primary">LOC118276310</name>
</gene>
<organism evidence="2 3">
    <name type="scientific">Spodoptera frugiperda</name>
    <name type="common">Fall armyworm</name>
    <dbReference type="NCBI Taxonomy" id="7108"/>
    <lineage>
        <taxon>Eukaryota</taxon>
        <taxon>Metazoa</taxon>
        <taxon>Ecdysozoa</taxon>
        <taxon>Arthropoda</taxon>
        <taxon>Hexapoda</taxon>
        <taxon>Insecta</taxon>
        <taxon>Pterygota</taxon>
        <taxon>Neoptera</taxon>
        <taxon>Endopterygota</taxon>
        <taxon>Lepidoptera</taxon>
        <taxon>Glossata</taxon>
        <taxon>Ditrysia</taxon>
        <taxon>Noctuoidea</taxon>
        <taxon>Noctuidae</taxon>
        <taxon>Amphipyrinae</taxon>
        <taxon>Spodoptera</taxon>
    </lineage>
</organism>
<dbReference type="SMART" id="SM00700">
    <property type="entry name" value="JHBP"/>
    <property type="match status" value="1"/>
</dbReference>
<reference evidence="3" key="1">
    <citation type="submission" date="2025-08" db="UniProtKB">
        <authorList>
            <consortium name="RefSeq"/>
        </authorList>
    </citation>
    <scope>IDENTIFICATION</scope>
    <source>
        <tissue evidence="3">Whole larval tissue</tissue>
    </source>
</reference>
<name>A0A9R0EQC2_SPOFR</name>
<feature type="transmembrane region" description="Helical" evidence="1">
    <location>
        <begin position="33"/>
        <end position="52"/>
    </location>
</feature>
<evidence type="ECO:0000313" key="3">
    <source>
        <dbReference type="RefSeq" id="XP_035450465.2"/>
    </source>
</evidence>
<dbReference type="PANTHER" id="PTHR11008:SF41">
    <property type="entry name" value="RE70318P"/>
    <property type="match status" value="1"/>
</dbReference>
<dbReference type="Pfam" id="PF06585">
    <property type="entry name" value="JHBP"/>
    <property type="match status" value="1"/>
</dbReference>
<evidence type="ECO:0000256" key="1">
    <source>
        <dbReference type="SAM" id="Phobius"/>
    </source>
</evidence>
<dbReference type="InterPro" id="IPR038606">
    <property type="entry name" value="To_sf"/>
</dbReference>
<keyword evidence="1" id="KW-0472">Membrane</keyword>
<dbReference type="GeneID" id="118276310"/>
<proteinExistence type="predicted"/>
<dbReference type="AlphaFoldDB" id="A0A9R0EQC2"/>
<dbReference type="GO" id="GO:0005615">
    <property type="term" value="C:extracellular space"/>
    <property type="evidence" value="ECO:0007669"/>
    <property type="project" value="TreeGrafter"/>
</dbReference>
<dbReference type="Proteomes" id="UP000829999">
    <property type="component" value="Chromosome 31"/>
</dbReference>
<dbReference type="OrthoDB" id="6853364at2759"/>
<keyword evidence="1" id="KW-0812">Transmembrane</keyword>
<evidence type="ECO:0000313" key="2">
    <source>
        <dbReference type="Proteomes" id="UP000829999"/>
    </source>
</evidence>
<sequence length="267" mass="29824">MWVSVIYTQDKLGTIQLCSVNSFHFGKKMYSKYFVVLLLSVAYTANAAYAPFIKKCKWDDSKCIKATAQNAIPILAAGIPELGVQKLDPFRMETLDASSPTLKLLLWNITGTGLKDCLAKKVKRDIGQSKITVKLQCTVDFVGKYEMKGRLLLLPIEGKGDAHVVLRKVVITADVDIGDNLGRDGEKHWSIKTWKHTYDVKEKSTIELENLFNGNQVLGNAARTMIESSSNEIVKEIGPPIIKAIISRIIEQIETFFEHVPSSEFTD</sequence>
<accession>A0A9R0EQC2</accession>